<dbReference type="GO" id="GO:0071949">
    <property type="term" value="F:FAD binding"/>
    <property type="evidence" value="ECO:0007669"/>
    <property type="project" value="InterPro"/>
</dbReference>
<sequence>MTVSADTTAHGSVDVLVVGGGPAGFATATELARRDRRVVLVDRGDTPDDVTTVFTPRAVAAARRVGVDLLEHFHPIERVRLTASVADPAHPGGAVGPSTSSGWPRVRVAPDDGCVGTRGAFVGHLRSLADELGVEVLDGHDAVEPIVERGFVRGASVRCPSGELAEVRAAITVVADGANSNFGRMLGTYREPDWPLAVAHAADYRSPLHLANEVEIVVGVTDRVGTPIAGYGWMYPTGNGTVGVGVMLLSTSPSFAVINPAHLLERFAEQHADRWQLGDEPTAPAAGGRIPLGMSVGPLAGPTYLIVGDAGGVANPLSGLGIDTALETGIIAGDVVGEALDQNSAAELQQYPKLVDDRYGSYYKIGRLADRLVGQPPVARRLHGALGARPTFAEGALRVALQHLRSGRGGMPELVYGAARAVASFGPDA</sequence>
<dbReference type="PANTHER" id="PTHR42685:SF22">
    <property type="entry name" value="CONDITIONED MEDIUM FACTOR RECEPTOR 1"/>
    <property type="match status" value="1"/>
</dbReference>
<name>A0A4R7HVZ9_9ACTN</name>
<gene>
    <name evidence="2" type="ORF">BDK89_0802</name>
</gene>
<dbReference type="AlphaFoldDB" id="A0A4R7HVZ9"/>
<dbReference type="PANTHER" id="PTHR42685">
    <property type="entry name" value="GERANYLGERANYL DIPHOSPHATE REDUCTASE"/>
    <property type="match status" value="1"/>
</dbReference>
<keyword evidence="3" id="KW-1185">Reference proteome</keyword>
<dbReference type="RefSeq" id="WP_133867705.1">
    <property type="nucleotide sequence ID" value="NZ_SOAU01000001.1"/>
</dbReference>
<dbReference type="OrthoDB" id="9795712at2"/>
<evidence type="ECO:0000313" key="2">
    <source>
        <dbReference type="EMBL" id="TDT15237.1"/>
    </source>
</evidence>
<protein>
    <submittedName>
        <fullName evidence="2">Flavin-dependent dehydrogenase</fullName>
    </submittedName>
</protein>
<feature type="domain" description="FAD-binding" evidence="1">
    <location>
        <begin position="13"/>
        <end position="190"/>
    </location>
</feature>
<dbReference type="SUPFAM" id="SSF51905">
    <property type="entry name" value="FAD/NAD(P)-binding domain"/>
    <property type="match status" value="1"/>
</dbReference>
<dbReference type="Gene3D" id="3.50.50.60">
    <property type="entry name" value="FAD/NAD(P)-binding domain"/>
    <property type="match status" value="1"/>
</dbReference>
<dbReference type="EMBL" id="SOAU01000001">
    <property type="protein sequence ID" value="TDT15237.1"/>
    <property type="molecule type" value="Genomic_DNA"/>
</dbReference>
<evidence type="ECO:0000313" key="3">
    <source>
        <dbReference type="Proteomes" id="UP000294558"/>
    </source>
</evidence>
<comment type="caution">
    <text evidence="2">The sequence shown here is derived from an EMBL/GenBank/DDBJ whole genome shotgun (WGS) entry which is preliminary data.</text>
</comment>
<dbReference type="InterPro" id="IPR002938">
    <property type="entry name" value="FAD-bd"/>
</dbReference>
<reference evidence="2 3" key="1">
    <citation type="submission" date="2019-03" db="EMBL/GenBank/DDBJ databases">
        <title>Sequencing the genomes of 1000 actinobacteria strains.</title>
        <authorList>
            <person name="Klenk H.-P."/>
        </authorList>
    </citation>
    <scope>NUCLEOTIDE SEQUENCE [LARGE SCALE GENOMIC DNA]</scope>
    <source>
        <strain evidence="2 3">DSM 18936</strain>
    </source>
</reference>
<proteinExistence type="predicted"/>
<dbReference type="Pfam" id="PF01494">
    <property type="entry name" value="FAD_binding_3"/>
    <property type="match status" value="1"/>
</dbReference>
<evidence type="ECO:0000259" key="1">
    <source>
        <dbReference type="Pfam" id="PF01494"/>
    </source>
</evidence>
<accession>A0A4R7HVZ9</accession>
<dbReference type="InterPro" id="IPR050407">
    <property type="entry name" value="Geranylgeranyl_reductase"/>
</dbReference>
<dbReference type="InterPro" id="IPR036188">
    <property type="entry name" value="FAD/NAD-bd_sf"/>
</dbReference>
<dbReference type="PRINTS" id="PR00420">
    <property type="entry name" value="RNGMNOXGNASE"/>
</dbReference>
<dbReference type="Proteomes" id="UP000294558">
    <property type="component" value="Unassembled WGS sequence"/>
</dbReference>
<organism evidence="2 3">
    <name type="scientific">Ilumatobacter fluminis</name>
    <dbReference type="NCBI Taxonomy" id="467091"/>
    <lineage>
        <taxon>Bacteria</taxon>
        <taxon>Bacillati</taxon>
        <taxon>Actinomycetota</taxon>
        <taxon>Acidimicrobiia</taxon>
        <taxon>Acidimicrobiales</taxon>
        <taxon>Ilumatobacteraceae</taxon>
        <taxon>Ilumatobacter</taxon>
    </lineage>
</organism>